<dbReference type="CDD" id="cd07185">
    <property type="entry name" value="OmpA_C-like"/>
    <property type="match status" value="1"/>
</dbReference>
<evidence type="ECO:0000256" key="2">
    <source>
        <dbReference type="ARBA" id="ARBA00022729"/>
    </source>
</evidence>
<reference evidence="8 9" key="1">
    <citation type="submission" date="2020-01" db="EMBL/GenBank/DDBJ databases">
        <authorList>
            <person name="Lee S.D."/>
        </authorList>
    </citation>
    <scope>NUCLEOTIDE SEQUENCE [LARGE SCALE GENOMIC DNA]</scope>
    <source>
        <strain evidence="8 9">Lac-M11</strain>
    </source>
</reference>
<proteinExistence type="predicted"/>
<name>A0A6M2B678_9GAMM</name>
<dbReference type="InterPro" id="IPR007450">
    <property type="entry name" value="BamE_dom"/>
</dbReference>
<evidence type="ECO:0000259" key="7">
    <source>
        <dbReference type="PROSITE" id="PS51123"/>
    </source>
</evidence>
<protein>
    <submittedName>
        <fullName evidence="8">Outer membrane protein assembly factor BamE</fullName>
    </submittedName>
</protein>
<dbReference type="PRINTS" id="PR01021">
    <property type="entry name" value="OMPADOMAIN"/>
</dbReference>
<evidence type="ECO:0000256" key="6">
    <source>
        <dbReference type="SAM" id="SignalP"/>
    </source>
</evidence>
<feature type="signal peptide" evidence="6">
    <location>
        <begin position="1"/>
        <end position="24"/>
    </location>
</feature>
<dbReference type="PANTHER" id="PTHR30329:SF21">
    <property type="entry name" value="LIPOPROTEIN YIAD-RELATED"/>
    <property type="match status" value="1"/>
</dbReference>
<accession>A0A6M2B678</accession>
<keyword evidence="4" id="KW-0998">Cell outer membrane</keyword>
<evidence type="ECO:0000313" key="8">
    <source>
        <dbReference type="EMBL" id="NGX88535.1"/>
    </source>
</evidence>
<dbReference type="Proteomes" id="UP000476696">
    <property type="component" value="Unassembled WGS sequence"/>
</dbReference>
<dbReference type="RefSeq" id="WP_165060041.1">
    <property type="nucleotide sequence ID" value="NZ_JAADJS010000003.1"/>
</dbReference>
<dbReference type="Gene3D" id="3.30.1330.60">
    <property type="entry name" value="OmpA-like domain"/>
    <property type="match status" value="1"/>
</dbReference>
<sequence>MNKKQAGLAAVMGCVLLLAGCTHSVSNVDSQGMTDKPVFPDMASAVRTEGSFVNIDNLKQVRKGDTKAQLYELIGTPHFYEGTFRVKEWNYIFHFTKADNSVLTCQYKVLFDSHMKAQSFYFLPENCLSLLNAKKAVPALPASVAHQEFTAESLFAFGSASLSPAGVSQVQKMAQGLKAADPGDRNVVVSAYTDRIGKPADNLRLSQARADSVKQLLVAGGIPASHIVTRGLGDSEPRVRCDGSKSPTVIDCLAPNRRMVVDVVNAR</sequence>
<feature type="domain" description="OmpA-like" evidence="7">
    <location>
        <begin position="142"/>
        <end position="267"/>
    </location>
</feature>
<evidence type="ECO:0000313" key="9">
    <source>
        <dbReference type="Proteomes" id="UP000476696"/>
    </source>
</evidence>
<feature type="chain" id="PRO_5026655386" evidence="6">
    <location>
        <begin position="25"/>
        <end position="267"/>
    </location>
</feature>
<dbReference type="InterPro" id="IPR037873">
    <property type="entry name" value="BamE-like"/>
</dbReference>
<comment type="subcellular location">
    <subcellularLocation>
        <location evidence="1">Cell outer membrane</location>
    </subcellularLocation>
</comment>
<dbReference type="InterPro" id="IPR006664">
    <property type="entry name" value="OMP_bac"/>
</dbReference>
<evidence type="ECO:0000256" key="1">
    <source>
        <dbReference type="ARBA" id="ARBA00004442"/>
    </source>
</evidence>
<organism evidence="8 9">
    <name type="scientific">Rahnella contaminans</name>
    <dbReference type="NCBI Taxonomy" id="2703882"/>
    <lineage>
        <taxon>Bacteria</taxon>
        <taxon>Pseudomonadati</taxon>
        <taxon>Pseudomonadota</taxon>
        <taxon>Gammaproteobacteria</taxon>
        <taxon>Enterobacterales</taxon>
        <taxon>Yersiniaceae</taxon>
        <taxon>Rahnella</taxon>
    </lineage>
</organism>
<dbReference type="Gene3D" id="3.30.1450.10">
    <property type="match status" value="1"/>
</dbReference>
<dbReference type="Pfam" id="PF00691">
    <property type="entry name" value="OmpA"/>
    <property type="match status" value="1"/>
</dbReference>
<comment type="caution">
    <text evidence="8">The sequence shown here is derived from an EMBL/GenBank/DDBJ whole genome shotgun (WGS) entry which is preliminary data.</text>
</comment>
<evidence type="ECO:0000256" key="4">
    <source>
        <dbReference type="ARBA" id="ARBA00023237"/>
    </source>
</evidence>
<dbReference type="PROSITE" id="PS51257">
    <property type="entry name" value="PROKAR_LIPOPROTEIN"/>
    <property type="match status" value="1"/>
</dbReference>
<evidence type="ECO:0000256" key="5">
    <source>
        <dbReference type="PROSITE-ProRule" id="PRU00473"/>
    </source>
</evidence>
<gene>
    <name evidence="8" type="primary">bamE</name>
    <name evidence="8" type="ORF">GW579_15765</name>
</gene>
<dbReference type="PROSITE" id="PS51123">
    <property type="entry name" value="OMPA_2"/>
    <property type="match status" value="1"/>
</dbReference>
<dbReference type="PANTHER" id="PTHR30329">
    <property type="entry name" value="STATOR ELEMENT OF FLAGELLAR MOTOR COMPLEX"/>
    <property type="match status" value="1"/>
</dbReference>
<dbReference type="InterPro" id="IPR006665">
    <property type="entry name" value="OmpA-like"/>
</dbReference>
<reference evidence="8 9" key="2">
    <citation type="submission" date="2020-03" db="EMBL/GenBank/DDBJ databases">
        <title>Rahnella aceri sp. nov., isoated from traditional Jeju Makgeolli.</title>
        <authorList>
            <person name="Kim I.S."/>
            <person name="Jeon D."/>
        </authorList>
    </citation>
    <scope>NUCLEOTIDE SEQUENCE [LARGE SCALE GENOMIC DNA]</scope>
    <source>
        <strain evidence="8 9">Lac-M11</strain>
    </source>
</reference>
<dbReference type="InterPro" id="IPR050330">
    <property type="entry name" value="Bact_OuterMem_StrucFunc"/>
</dbReference>
<keyword evidence="3 5" id="KW-0472">Membrane</keyword>
<dbReference type="InterPro" id="IPR036737">
    <property type="entry name" value="OmpA-like_sf"/>
</dbReference>
<evidence type="ECO:0000256" key="3">
    <source>
        <dbReference type="ARBA" id="ARBA00023136"/>
    </source>
</evidence>
<dbReference type="SUPFAM" id="SSF103088">
    <property type="entry name" value="OmpA-like"/>
    <property type="match status" value="1"/>
</dbReference>
<dbReference type="GO" id="GO:0009279">
    <property type="term" value="C:cell outer membrane"/>
    <property type="evidence" value="ECO:0007669"/>
    <property type="project" value="UniProtKB-SubCell"/>
</dbReference>
<keyword evidence="2 6" id="KW-0732">Signal</keyword>
<dbReference type="EMBL" id="JAADJS010000003">
    <property type="protein sequence ID" value="NGX88535.1"/>
    <property type="molecule type" value="Genomic_DNA"/>
</dbReference>
<dbReference type="AlphaFoldDB" id="A0A6M2B678"/>
<dbReference type="Pfam" id="PF04355">
    <property type="entry name" value="BamE"/>
    <property type="match status" value="1"/>
</dbReference>
<keyword evidence="9" id="KW-1185">Reference proteome</keyword>